<keyword evidence="1" id="KW-0812">Transmembrane</keyword>
<proteinExistence type="predicted"/>
<feature type="signal peptide" evidence="2">
    <location>
        <begin position="1"/>
        <end position="24"/>
    </location>
</feature>
<name>A0A0L8IAX8_OCTBM</name>
<dbReference type="EMBL" id="KQ416102">
    <property type="protein sequence ID" value="KOF98636.1"/>
    <property type="molecule type" value="Genomic_DNA"/>
</dbReference>
<gene>
    <name evidence="3" type="ORF">OCBIM_22023858mg</name>
</gene>
<feature type="chain" id="PRO_5005584256" evidence="2">
    <location>
        <begin position="25"/>
        <end position="481"/>
    </location>
</feature>
<accession>A0A0L8IAX8</accession>
<dbReference type="AlphaFoldDB" id="A0A0L8IAX8"/>
<keyword evidence="2" id="KW-0732">Signal</keyword>
<keyword evidence="1" id="KW-1133">Transmembrane helix</keyword>
<evidence type="ECO:0000256" key="1">
    <source>
        <dbReference type="SAM" id="Phobius"/>
    </source>
</evidence>
<organism evidence="3">
    <name type="scientific">Octopus bimaculoides</name>
    <name type="common">California two-spotted octopus</name>
    <dbReference type="NCBI Taxonomy" id="37653"/>
    <lineage>
        <taxon>Eukaryota</taxon>
        <taxon>Metazoa</taxon>
        <taxon>Spiralia</taxon>
        <taxon>Lophotrochozoa</taxon>
        <taxon>Mollusca</taxon>
        <taxon>Cephalopoda</taxon>
        <taxon>Coleoidea</taxon>
        <taxon>Octopodiformes</taxon>
        <taxon>Octopoda</taxon>
        <taxon>Incirrata</taxon>
        <taxon>Octopodidae</taxon>
        <taxon>Octopus</taxon>
    </lineage>
</organism>
<evidence type="ECO:0000313" key="3">
    <source>
        <dbReference type="EMBL" id="KOF98636.1"/>
    </source>
</evidence>
<reference evidence="3" key="1">
    <citation type="submission" date="2015-07" db="EMBL/GenBank/DDBJ databases">
        <title>MeaNS - Measles Nucleotide Surveillance Program.</title>
        <authorList>
            <person name="Tran T."/>
            <person name="Druce J."/>
        </authorList>
    </citation>
    <scope>NUCLEOTIDE SEQUENCE</scope>
    <source>
        <strain evidence="3">UCB-OBI-ISO-001</strain>
        <tissue evidence="3">Gonad</tissue>
    </source>
</reference>
<evidence type="ECO:0000256" key="2">
    <source>
        <dbReference type="SAM" id="SignalP"/>
    </source>
</evidence>
<dbReference type="KEGG" id="obi:106876533"/>
<sequence>MHRYVLLLIGCFNSIIMLMASVQGQCNKEYQTMRIQECESLLQLTHFDINSQITKTVNSWMASDMVNICRYKYKLELCYQLIMLECPMHQREIQLKLEYIHDTFNYLCNGRIQTYIDVQPCLKYIETLPAMKSCESIILPRVDECSKIDKLTTCVANWIERSCGPKAAGFMKVLLETELALPLPPGTCKFTNKGKDYKCSLHNVETESNVCASQIGFSNKDLKQLMLNPLPKLNKEKLNFVCKNLGLFQRCLQRIKGECHHTNKLMLFEHFYYNKLLTYICKQDRSVVLIHNYCLTQTPFSDYRKACFIKGGRKILNSTTSMQACRSLDETIHCSLDLTRKVCNLKDYQFMRNIYEHGVKSTFFKDGCSYITKVTIKPEITTEDSPPKVSNTFSIIVVSVAVACFLIFGGIVGVLMAVHAKRKKGMEEPVNNRSQSNIITRPNFVIQPHLPPYDRYENSSAPPPPPYDEIMAADYRASNRF</sequence>
<dbReference type="OrthoDB" id="10287945at2759"/>
<feature type="transmembrane region" description="Helical" evidence="1">
    <location>
        <begin position="393"/>
        <end position="418"/>
    </location>
</feature>
<protein>
    <submittedName>
        <fullName evidence="3">Uncharacterized protein</fullName>
    </submittedName>
</protein>
<keyword evidence="1" id="KW-0472">Membrane</keyword>